<sequence>MMTYDEVMEAIERGFIKGDKISIIRRNGKIHDYVLPGEKVEPGEIVEKEDLDVVLEELKEF</sequence>
<dbReference type="RefSeq" id="WP_037601381.1">
    <property type="nucleotide sequence ID" value="NZ_CP018188.1"/>
</dbReference>
<evidence type="ECO:0000313" key="3">
    <source>
        <dbReference type="EMBL" id="QGU81711.1"/>
    </source>
</evidence>
<dbReference type="Proteomes" id="UP000027855">
    <property type="component" value="Unassembled WGS sequence"/>
</dbReference>
<reference evidence="1 4" key="1">
    <citation type="submission" date="2014-04" db="EMBL/GenBank/DDBJ databases">
        <title>Variable characteristics of bacteriocin-producing Streptococcus salivarius strains isolated from Malaysian subjects.</title>
        <authorList>
            <person name="Philip K."/>
            <person name="Barbour A."/>
        </authorList>
    </citation>
    <scope>NUCLEOTIDE SEQUENCE [LARGE SCALE GENOMIC DNA]</scope>
    <source>
        <strain evidence="1 4">NU10</strain>
    </source>
</reference>
<evidence type="ECO:0000313" key="1">
    <source>
        <dbReference type="EMBL" id="KEO45853.1"/>
    </source>
</evidence>
<dbReference type="Proteomes" id="UP000422997">
    <property type="component" value="Plasmid unnamed"/>
</dbReference>
<dbReference type="Pfam" id="PF24313">
    <property type="entry name" value="Paratox"/>
    <property type="match status" value="1"/>
</dbReference>
<evidence type="ECO:0000313" key="2">
    <source>
        <dbReference type="EMBL" id="MDB8614059.1"/>
    </source>
</evidence>
<geneLocation type="plasmid" evidence="3">
    <name>unnamed</name>
</geneLocation>
<accession>A0A074INK1</accession>
<keyword evidence="3" id="KW-0614">Plasmid</keyword>
<name>A0A074INK1_STRSL</name>
<organism evidence="1 4">
    <name type="scientific">Streptococcus salivarius</name>
    <dbReference type="NCBI Taxonomy" id="1304"/>
    <lineage>
        <taxon>Bacteria</taxon>
        <taxon>Bacillati</taxon>
        <taxon>Bacillota</taxon>
        <taxon>Bacilli</taxon>
        <taxon>Lactobacillales</taxon>
        <taxon>Streptococcaceae</taxon>
        <taxon>Streptococcus</taxon>
    </lineage>
</organism>
<dbReference type="AlphaFoldDB" id="A0A074INK1"/>
<dbReference type="EMBL" id="JJMT01000009">
    <property type="protein sequence ID" value="KEO45853.1"/>
    <property type="molecule type" value="Genomic_DNA"/>
</dbReference>
<dbReference type="InterPro" id="IPR056220">
    <property type="entry name" value="Paratox-like"/>
</dbReference>
<reference evidence="3 5" key="2">
    <citation type="submission" date="2016-11" db="EMBL/GenBank/DDBJ databases">
        <title>The potential of Streptococcus salivarius to inhibit the production of volatile sulphur compounds in the oral cavity.</title>
        <authorList>
            <person name="Sun L."/>
            <person name="Li Z."/>
            <person name="Jin D."/>
            <person name="Zhao H."/>
        </authorList>
    </citation>
    <scope>NUCLEOTIDE SEQUENCE [LARGE SCALE GENOMIC DNA]</scope>
    <source>
        <strain evidence="3 5">ICDC2</strain>
        <plasmid evidence="5">Plasmid</plasmid>
        <plasmid evidence="3">unnamed</plasmid>
    </source>
</reference>
<dbReference type="Proteomes" id="UP001210204">
    <property type="component" value="Unassembled WGS sequence"/>
</dbReference>
<gene>
    <name evidence="3" type="ORF">BSR19_11320</name>
    <name evidence="1" type="ORF">DL07_11085</name>
    <name evidence="2" type="ORF">PNU26_06565</name>
</gene>
<proteinExistence type="predicted"/>
<evidence type="ECO:0000313" key="5">
    <source>
        <dbReference type="Proteomes" id="UP000422997"/>
    </source>
</evidence>
<geneLocation type="plasmid" evidence="5"/>
<protein>
    <submittedName>
        <fullName evidence="2">Paratox</fullName>
    </submittedName>
</protein>
<dbReference type="EMBL" id="JAQMJT010000006">
    <property type="protein sequence ID" value="MDB8614059.1"/>
    <property type="molecule type" value="Genomic_DNA"/>
</dbReference>
<evidence type="ECO:0000313" key="4">
    <source>
        <dbReference type="Proteomes" id="UP000027855"/>
    </source>
</evidence>
<dbReference type="CDD" id="cd19959">
    <property type="entry name" value="paratox"/>
    <property type="match status" value="1"/>
</dbReference>
<dbReference type="EMBL" id="CP018188">
    <property type="protein sequence ID" value="QGU81711.1"/>
    <property type="molecule type" value="Genomic_DNA"/>
</dbReference>
<reference evidence="2" key="3">
    <citation type="submission" date="2023-01" db="EMBL/GenBank/DDBJ databases">
        <title>Human gut microbiome strain richness.</title>
        <authorList>
            <person name="Chen-Liaw A."/>
        </authorList>
    </citation>
    <scope>NUCLEOTIDE SEQUENCE</scope>
    <source>
        <strain evidence="2">1001095st1_G4_1001095IJ_161003</strain>
    </source>
</reference>